<dbReference type="PANTHER" id="PTHR30332:SF24">
    <property type="entry name" value="SECRETIN GSPD-RELATED"/>
    <property type="match status" value="1"/>
</dbReference>
<dbReference type="Gene3D" id="3.30.1370.120">
    <property type="match status" value="3"/>
</dbReference>
<dbReference type="InterPro" id="IPR004846">
    <property type="entry name" value="T2SS/T3SS_dom"/>
</dbReference>
<dbReference type="RefSeq" id="WP_269124384.1">
    <property type="nucleotide sequence ID" value="NZ_JAPUBN010000013.1"/>
</dbReference>
<keyword evidence="7" id="KW-0653">Protein transport</keyword>
<keyword evidence="3 10" id="KW-0813">Transport</keyword>
<reference evidence="15" key="1">
    <citation type="submission" date="2022-12" db="EMBL/GenBank/DDBJ databases">
        <title>Marinomonas 15G1-11 sp. nov, isolated from marine algae.</title>
        <authorList>
            <person name="Butt M."/>
            <person name="Choi D.G."/>
            <person name="Kim J.M."/>
            <person name="Lee J.K."/>
            <person name="Baek J.H."/>
            <person name="Jeon C.O."/>
        </authorList>
    </citation>
    <scope>NUCLEOTIDE SEQUENCE</scope>
    <source>
        <strain evidence="15">15G1-11</strain>
    </source>
</reference>
<dbReference type="InterPro" id="IPR005644">
    <property type="entry name" value="NolW-like"/>
</dbReference>
<evidence type="ECO:0000313" key="15">
    <source>
        <dbReference type="EMBL" id="MCZ2721533.1"/>
    </source>
</evidence>
<accession>A0ABT4JUS4</accession>
<dbReference type="Proteomes" id="UP001149719">
    <property type="component" value="Unassembled WGS sequence"/>
</dbReference>
<evidence type="ECO:0000256" key="10">
    <source>
        <dbReference type="RuleBase" id="RU004004"/>
    </source>
</evidence>
<gene>
    <name evidence="15" type="primary">gspD</name>
    <name evidence="15" type="ORF">O1D97_07665</name>
</gene>
<dbReference type="InterPro" id="IPR038591">
    <property type="entry name" value="NolW-like_sf"/>
</dbReference>
<evidence type="ECO:0000256" key="5">
    <source>
        <dbReference type="ARBA" id="ARBA00022692"/>
    </source>
</evidence>
<dbReference type="Pfam" id="PF00263">
    <property type="entry name" value="Secretin"/>
    <property type="match status" value="1"/>
</dbReference>
<evidence type="ECO:0000256" key="6">
    <source>
        <dbReference type="ARBA" id="ARBA00022729"/>
    </source>
</evidence>
<evidence type="ECO:0000256" key="8">
    <source>
        <dbReference type="ARBA" id="ARBA00023136"/>
    </source>
</evidence>
<feature type="domain" description="Type II/III secretion system secretin-like" evidence="12">
    <location>
        <begin position="424"/>
        <end position="585"/>
    </location>
</feature>
<dbReference type="Pfam" id="PF21305">
    <property type="entry name" value="type_II_gspD_N0"/>
    <property type="match status" value="1"/>
</dbReference>
<comment type="caution">
    <text evidence="15">The sequence shown here is derived from an EMBL/GenBank/DDBJ whole genome shotgun (WGS) entry which is preliminary data.</text>
</comment>
<dbReference type="NCBIfam" id="TIGR02517">
    <property type="entry name" value="type_II_gspD"/>
    <property type="match status" value="1"/>
</dbReference>
<evidence type="ECO:0000259" key="13">
    <source>
        <dbReference type="Pfam" id="PF03958"/>
    </source>
</evidence>
<name>A0ABT4JUS4_9GAMM</name>
<feature type="domain" description="NolW-like" evidence="13">
    <location>
        <begin position="125"/>
        <end position="182"/>
    </location>
</feature>
<keyword evidence="16" id="KW-1185">Reference proteome</keyword>
<feature type="signal peptide" evidence="11">
    <location>
        <begin position="1"/>
        <end position="25"/>
    </location>
</feature>
<dbReference type="InterPro" id="IPR001775">
    <property type="entry name" value="GspD/PilQ"/>
</dbReference>
<evidence type="ECO:0000256" key="4">
    <source>
        <dbReference type="ARBA" id="ARBA00022452"/>
    </source>
</evidence>
<dbReference type="Pfam" id="PF03958">
    <property type="entry name" value="Secretin_N"/>
    <property type="match status" value="3"/>
</dbReference>
<feature type="domain" description="NolW-like" evidence="13">
    <location>
        <begin position="189"/>
        <end position="262"/>
    </location>
</feature>
<comment type="similarity">
    <text evidence="2">Belongs to the bacterial secretin family. GSP D subfamily.</text>
</comment>
<dbReference type="PANTHER" id="PTHR30332">
    <property type="entry name" value="PROBABLE GENERAL SECRETION PATHWAY PROTEIN D"/>
    <property type="match status" value="1"/>
</dbReference>
<feature type="domain" description="GspD-like N0" evidence="14">
    <location>
        <begin position="30"/>
        <end position="99"/>
    </location>
</feature>
<evidence type="ECO:0000256" key="9">
    <source>
        <dbReference type="ARBA" id="ARBA00023237"/>
    </source>
</evidence>
<keyword evidence="8" id="KW-0472">Membrane</keyword>
<feature type="domain" description="NolW-like" evidence="13">
    <location>
        <begin position="268"/>
        <end position="339"/>
    </location>
</feature>
<dbReference type="InterPro" id="IPR050810">
    <property type="entry name" value="Bact_Secretion_Sys_Channel"/>
</dbReference>
<keyword evidence="5" id="KW-0812">Transmembrane</keyword>
<dbReference type="InterPro" id="IPR049371">
    <property type="entry name" value="GspD-like_N0"/>
</dbReference>
<evidence type="ECO:0000256" key="3">
    <source>
        <dbReference type="ARBA" id="ARBA00022448"/>
    </source>
</evidence>
<sequence>MLQRAISKWAMLFALVLATTSLASAKSWQVNLQQADIGVFVRQVAEMTGKSFIIDPRVKGKVTVISNDELDEDAIFRLFLSVLTVHGYAVIDSPEGYKILPQNIAKQGGVNFDLNGSSPGELLVTRVIVIKNALASELVPILRPLIPQYGHLASVNEVNALIISDHADNIRQLENLISRLDSTVEGDIAVVSLKHAWAGDILDVLQNISGVAASGSSNTPGSASISTRILADERTNRIVIKGKEGELTQIRELIEKLDVPARKSSRLQVIPLRYADAKKTADLIKGVLGNTATEGNSEKPTTFNIQADEDLNALLINAEPDVMADIQSVLIELDIPRAQVLVEAIIVEVKMEGSEALGFQWLFGDTSDSTTPVIGTNFTNAGNSLTSLATGIATGTPSLSNGITAGVASFNSNGDLNLAGILQAIESNSNANLLSTPKILTLDNQKSKIIVGETRPFQTGGYSDNGDNPFVTINREDVGLTLEVTPHINAGDEVRMEVLQIVEAATNESSSLGTITTKREIQTTVIAGNRRTIVLGGLIEDNVTEITQKVPGLGDIPILGALFRSTSYENVKKNLLVFIRPTILRSQQDAEALSRRKYESFKSIELTMPMKEIRTRSVDELFDSTRYVPEVDTELEAN</sequence>
<evidence type="ECO:0000313" key="16">
    <source>
        <dbReference type="Proteomes" id="UP001149719"/>
    </source>
</evidence>
<feature type="chain" id="PRO_5046940743" evidence="11">
    <location>
        <begin position="26"/>
        <end position="638"/>
    </location>
</feature>
<organism evidence="15 16">
    <name type="scientific">Marinomonas phaeophyticola</name>
    <dbReference type="NCBI Taxonomy" id="3004091"/>
    <lineage>
        <taxon>Bacteria</taxon>
        <taxon>Pseudomonadati</taxon>
        <taxon>Pseudomonadota</taxon>
        <taxon>Gammaproteobacteria</taxon>
        <taxon>Oceanospirillales</taxon>
        <taxon>Oceanospirillaceae</taxon>
        <taxon>Marinomonas</taxon>
    </lineage>
</organism>
<protein>
    <submittedName>
        <fullName evidence="15">Type II secretion system secretin GspD</fullName>
    </submittedName>
</protein>
<evidence type="ECO:0000259" key="12">
    <source>
        <dbReference type="Pfam" id="PF00263"/>
    </source>
</evidence>
<evidence type="ECO:0000256" key="7">
    <source>
        <dbReference type="ARBA" id="ARBA00022927"/>
    </source>
</evidence>
<evidence type="ECO:0000259" key="14">
    <source>
        <dbReference type="Pfam" id="PF21305"/>
    </source>
</evidence>
<keyword evidence="6 11" id="KW-0732">Signal</keyword>
<keyword evidence="4" id="KW-1134">Transmembrane beta strand</keyword>
<dbReference type="EMBL" id="JAPUBN010000013">
    <property type="protein sequence ID" value="MCZ2721533.1"/>
    <property type="molecule type" value="Genomic_DNA"/>
</dbReference>
<evidence type="ECO:0000256" key="11">
    <source>
        <dbReference type="SAM" id="SignalP"/>
    </source>
</evidence>
<dbReference type="InterPro" id="IPR013356">
    <property type="entry name" value="T2SS_GspD"/>
</dbReference>
<keyword evidence="9" id="KW-0998">Cell outer membrane</keyword>
<comment type="subcellular location">
    <subcellularLocation>
        <location evidence="1 10">Cell outer membrane</location>
    </subcellularLocation>
</comment>
<evidence type="ECO:0000256" key="1">
    <source>
        <dbReference type="ARBA" id="ARBA00004442"/>
    </source>
</evidence>
<evidence type="ECO:0000256" key="2">
    <source>
        <dbReference type="ARBA" id="ARBA00006980"/>
    </source>
</evidence>
<dbReference type="PRINTS" id="PR00811">
    <property type="entry name" value="BCTERIALGSPD"/>
</dbReference>
<proteinExistence type="inferred from homology"/>